<evidence type="ECO:0000313" key="7">
    <source>
        <dbReference type="Proteomes" id="UP000037939"/>
    </source>
</evidence>
<comment type="similarity">
    <text evidence="5">Belongs to the YciB family.</text>
</comment>
<gene>
    <name evidence="5 6" type="primary">yciB</name>
    <name evidence="6" type="ORF">WG78_14805</name>
</gene>
<comment type="caution">
    <text evidence="6">The sequence shown here is derived from an EMBL/GenBank/DDBJ whole genome shotgun (WGS) entry which is preliminary data.</text>
</comment>
<dbReference type="NCBIfam" id="NF001325">
    <property type="entry name" value="PRK00259.1-3"/>
    <property type="match status" value="1"/>
</dbReference>
<protein>
    <recommendedName>
        <fullName evidence="5">Inner membrane-spanning protein YciB</fullName>
    </recommendedName>
</protein>
<comment type="function">
    <text evidence="5">Plays a role in cell envelope biogenesis, maintenance of cell envelope integrity and membrane homeostasis.</text>
</comment>
<dbReference type="HAMAP" id="MF_00189">
    <property type="entry name" value="YciB"/>
    <property type="match status" value="1"/>
</dbReference>
<sequence>MKVFFDLFPILLFFGAYYGAKLAIAAPLCTWVAHTLNITSPEDVKNIPIYIATAVAIVASTVQVIWALIKWRKVEPMLLLSFALVAVFGGATLYFHSDTFIKWKPTALYWLFAIILFGAKTFQGRNLMKSMMGQNMELPEPIWTNLNMAWVVFFAAMGALNIWVFETFSQEAWVNFKVFGTLVLTLVFVVAQGLVLSRYLVEEPVKAGHSSVDPE</sequence>
<evidence type="ECO:0000256" key="3">
    <source>
        <dbReference type="ARBA" id="ARBA00022989"/>
    </source>
</evidence>
<dbReference type="PANTHER" id="PTHR36917:SF1">
    <property type="entry name" value="INNER MEMBRANE-SPANNING PROTEIN YCIB"/>
    <property type="match status" value="1"/>
</dbReference>
<dbReference type="RefSeq" id="WP_053938624.1">
    <property type="nucleotide sequence ID" value="NZ_LAQT01000011.1"/>
</dbReference>
<evidence type="ECO:0000313" key="6">
    <source>
        <dbReference type="EMBL" id="KPC51946.1"/>
    </source>
</evidence>
<dbReference type="EMBL" id="LAQT01000011">
    <property type="protein sequence ID" value="KPC51946.1"/>
    <property type="molecule type" value="Genomic_DNA"/>
</dbReference>
<keyword evidence="1 5" id="KW-1003">Cell membrane</keyword>
<dbReference type="AlphaFoldDB" id="A0A0N0XHP8"/>
<evidence type="ECO:0000256" key="5">
    <source>
        <dbReference type="HAMAP-Rule" id="MF_00189"/>
    </source>
</evidence>
<feature type="transmembrane region" description="Helical" evidence="5">
    <location>
        <begin position="176"/>
        <end position="196"/>
    </location>
</feature>
<feature type="transmembrane region" description="Helical" evidence="5">
    <location>
        <begin position="49"/>
        <end position="69"/>
    </location>
</feature>
<dbReference type="STRING" id="857265.WG78_14805"/>
<organism evidence="6 7">
    <name type="scientific">Amantichitinum ursilacus</name>
    <dbReference type="NCBI Taxonomy" id="857265"/>
    <lineage>
        <taxon>Bacteria</taxon>
        <taxon>Pseudomonadati</taxon>
        <taxon>Pseudomonadota</taxon>
        <taxon>Betaproteobacteria</taxon>
        <taxon>Neisseriales</taxon>
        <taxon>Chitinibacteraceae</taxon>
        <taxon>Amantichitinum</taxon>
    </lineage>
</organism>
<evidence type="ECO:0000256" key="2">
    <source>
        <dbReference type="ARBA" id="ARBA00022692"/>
    </source>
</evidence>
<dbReference type="InterPro" id="IPR006008">
    <property type="entry name" value="YciB"/>
</dbReference>
<keyword evidence="5" id="KW-0997">Cell inner membrane</keyword>
<feature type="transmembrane region" description="Helical" evidence="5">
    <location>
        <begin position="107"/>
        <end position="122"/>
    </location>
</feature>
<dbReference type="Pfam" id="PF04279">
    <property type="entry name" value="IspA"/>
    <property type="match status" value="1"/>
</dbReference>
<dbReference type="OrthoDB" id="9788219at2"/>
<dbReference type="Proteomes" id="UP000037939">
    <property type="component" value="Unassembled WGS sequence"/>
</dbReference>
<dbReference type="GO" id="GO:0005886">
    <property type="term" value="C:plasma membrane"/>
    <property type="evidence" value="ECO:0007669"/>
    <property type="project" value="UniProtKB-SubCell"/>
</dbReference>
<evidence type="ECO:0000256" key="1">
    <source>
        <dbReference type="ARBA" id="ARBA00022475"/>
    </source>
</evidence>
<name>A0A0N0XHP8_9NEIS</name>
<evidence type="ECO:0000256" key="4">
    <source>
        <dbReference type="ARBA" id="ARBA00023136"/>
    </source>
</evidence>
<dbReference type="PANTHER" id="PTHR36917">
    <property type="entry name" value="INTRACELLULAR SEPTATION PROTEIN A-RELATED"/>
    <property type="match status" value="1"/>
</dbReference>
<comment type="subcellular location">
    <subcellularLocation>
        <location evidence="5">Cell inner membrane</location>
        <topology evidence="5">Multi-pass membrane protein</topology>
    </subcellularLocation>
</comment>
<feature type="transmembrane region" description="Helical" evidence="5">
    <location>
        <begin position="142"/>
        <end position="164"/>
    </location>
</feature>
<keyword evidence="4 5" id="KW-0472">Membrane</keyword>
<keyword evidence="3 5" id="KW-1133">Transmembrane helix</keyword>
<dbReference type="PATRIC" id="fig|857265.3.peg.3045"/>
<accession>A0A0N0XHP8</accession>
<keyword evidence="2 5" id="KW-0812">Transmembrane</keyword>
<reference evidence="6 7" key="1">
    <citation type="submission" date="2015-07" db="EMBL/GenBank/DDBJ databases">
        <title>Draft genome sequence of the Amantichitinum ursilacus IGB-41, a new chitin-degrading bacterium.</title>
        <authorList>
            <person name="Kirstahler P."/>
            <person name="Guenther M."/>
            <person name="Grumaz C."/>
            <person name="Rupp S."/>
            <person name="Zibek S."/>
            <person name="Sohn K."/>
        </authorList>
    </citation>
    <scope>NUCLEOTIDE SEQUENCE [LARGE SCALE GENOMIC DNA]</scope>
    <source>
        <strain evidence="6 7">IGB-41</strain>
    </source>
</reference>
<feature type="transmembrane region" description="Helical" evidence="5">
    <location>
        <begin position="76"/>
        <end position="95"/>
    </location>
</feature>
<keyword evidence="7" id="KW-1185">Reference proteome</keyword>
<proteinExistence type="inferred from homology"/>